<gene>
    <name evidence="10" type="primary">xpo4_2</name>
    <name evidence="10" type="ORF">g.98182</name>
</gene>
<protein>
    <recommendedName>
        <fullName evidence="8">Exportin-4</fullName>
    </recommendedName>
</protein>
<dbReference type="AlphaFoldDB" id="A0A1D1XQV5"/>
<dbReference type="GO" id="GO:0005737">
    <property type="term" value="C:cytoplasm"/>
    <property type="evidence" value="ECO:0007669"/>
    <property type="project" value="UniProtKB-SubCell"/>
</dbReference>
<keyword evidence="7" id="KW-0539">Nucleus</keyword>
<dbReference type="InterPro" id="IPR016024">
    <property type="entry name" value="ARM-type_fold"/>
</dbReference>
<keyword evidence="5" id="KW-0963">Cytoplasm</keyword>
<comment type="subcellular location">
    <subcellularLocation>
        <location evidence="2">Cytoplasm</location>
    </subcellularLocation>
    <subcellularLocation>
        <location evidence="1">Nucleus</location>
    </subcellularLocation>
</comment>
<dbReference type="EMBL" id="GDJX01023176">
    <property type="protein sequence ID" value="JAT44760.1"/>
    <property type="molecule type" value="Transcribed_RNA"/>
</dbReference>
<reference evidence="10" key="1">
    <citation type="submission" date="2015-07" db="EMBL/GenBank/DDBJ databases">
        <title>Transcriptome Assembly of Anthurium amnicola.</title>
        <authorList>
            <person name="Suzuki J."/>
        </authorList>
    </citation>
    <scope>NUCLEOTIDE SEQUENCE</scope>
</reference>
<keyword evidence="4" id="KW-0813">Transport</keyword>
<proteinExistence type="inferred from homology"/>
<organism evidence="10">
    <name type="scientific">Anthurium amnicola</name>
    <dbReference type="NCBI Taxonomy" id="1678845"/>
    <lineage>
        <taxon>Eukaryota</taxon>
        <taxon>Viridiplantae</taxon>
        <taxon>Streptophyta</taxon>
        <taxon>Embryophyta</taxon>
        <taxon>Tracheophyta</taxon>
        <taxon>Spermatophyta</taxon>
        <taxon>Magnoliopsida</taxon>
        <taxon>Liliopsida</taxon>
        <taxon>Araceae</taxon>
        <taxon>Pothoideae</taxon>
        <taxon>Potheae</taxon>
        <taxon>Anthurium</taxon>
    </lineage>
</organism>
<dbReference type="GO" id="GO:0006611">
    <property type="term" value="P:protein export from nucleus"/>
    <property type="evidence" value="ECO:0007669"/>
    <property type="project" value="TreeGrafter"/>
</dbReference>
<dbReference type="PANTHER" id="PTHR12596:SF1">
    <property type="entry name" value="EXPORTIN-4"/>
    <property type="match status" value="1"/>
</dbReference>
<evidence type="ECO:0000313" key="10">
    <source>
        <dbReference type="EMBL" id="JAT44760.1"/>
    </source>
</evidence>
<comment type="similarity">
    <text evidence="3">Belongs to the exportin family.</text>
</comment>
<dbReference type="InterPro" id="IPR014877">
    <property type="entry name" value="XPO1_C_dom"/>
</dbReference>
<accession>A0A1D1XQV5</accession>
<dbReference type="PANTHER" id="PTHR12596">
    <property type="entry name" value="EXPORTIN 4,7-RELATED"/>
    <property type="match status" value="1"/>
</dbReference>
<dbReference type="GO" id="GO:0005049">
    <property type="term" value="F:nuclear export signal receptor activity"/>
    <property type="evidence" value="ECO:0007669"/>
    <property type="project" value="InterPro"/>
</dbReference>
<evidence type="ECO:0000256" key="4">
    <source>
        <dbReference type="ARBA" id="ARBA00022448"/>
    </source>
</evidence>
<dbReference type="Gene3D" id="1.25.10.10">
    <property type="entry name" value="Leucine-rich Repeat Variant"/>
    <property type="match status" value="2"/>
</dbReference>
<dbReference type="Pfam" id="PF08767">
    <property type="entry name" value="CRM1_C"/>
    <property type="match status" value="1"/>
</dbReference>
<evidence type="ECO:0000256" key="6">
    <source>
        <dbReference type="ARBA" id="ARBA00022927"/>
    </source>
</evidence>
<evidence type="ECO:0000256" key="1">
    <source>
        <dbReference type="ARBA" id="ARBA00004123"/>
    </source>
</evidence>
<keyword evidence="6" id="KW-0653">Protein transport</keyword>
<dbReference type="SUPFAM" id="SSF48371">
    <property type="entry name" value="ARM repeat"/>
    <property type="match status" value="1"/>
</dbReference>
<sequence>MQEFAGGGGLPDLAQFRATMQAVEQACSAIQMHMNSAAAEATIVALHQSPHPYQCCRFILENSELANARFQAAGAIRDAAIREWGILTDEDKKSLIFFCLWFVMKHATATDGYVQNKVSAVAAQLIKRGWLDFTASEKEGFFSEVSNAVLGMHGADAQFAGINFLESLVSEFSPPTSSAMGLPAEFHEKCKSSLEEEYLQRFYRWAQDAALSVTNNIIECSGRLAEERVCSAALRLMFQILNWDFKCSANAADASNSRIRHDIALLRKFECTLLQPGPLWRDVLIASGHIIWLLGLYETMKKKYSYDVLWIDSPLAVSARQLIVQLCSLTGSIFPSDHGQTQEKHLLQILSAVVQWIDPPSAVIASVSSGQTESEMLDGCHALLSIATLTSTPLFDNLLKSIRSYGTLGFLSTLTCEIIKALEVGNNEEETWCSDASDILLETWNILLGRADFDKSALSSEGIDAIFMLFNTMMESRLKAAAASAFDEDDNSEHLSASVAARDERFSSYALIARTVAGIAIPLLIRLFSERFSLLFQGKGATDPTCTLEELYWLLLITGHVLTDSGQGETVLIPETLQAQFVNVDDTAQHPVVVLSWSIINFAEKSLDPDMRAAFFSPRLMEAIIWFLSRWVDTYLMPVESGKTYSGNPNCHIAEHAKNALISFSGDDEKGKSLLDIIVRISLVIFTSFPGETELQTLTCQQLLAALVRRKNVCVHLVSLDSWHSLSNAFVTDRTLFSLPARLQRSLAEALVSSVSAMKESEASNQYVTDLMGPMTTYLVDMFSKDNLKAIAQQPDVIFMVSCLLERLRGAARATEPRTQKAVFDVAVSVMGPLLTLLEVYKDQSAVVYLVLKFIVDFVNSQVVFLCPKETAILVSFCIRLLQIYSSHNIGKISLSLSTSLLNEVKTEKYKDLRALLQLLTHLCSKDLVDFSLASPEEECPNIAEVVFLGLHIVTPLISLDLLKYPKLCKNYFELLSHMLEVYLEKFAQLNMEAFKHVVETLDFGIHQQDTDAVDMCLRAVNALASHHYKERTKGNEGLGAYAMGVYGPDGKWQEGFLGYFLQLLLQLLLFEDFSMELAGSVADALLPLVLCEQDLYQRLVQELIERQPNPALKSRLANALKSLTNSNQLSPSLDRVNRQRFRKNVSKFLINVSGFLRIK</sequence>
<feature type="domain" description="Exportin-1 C-terminal" evidence="9">
    <location>
        <begin position="937"/>
        <end position="1025"/>
    </location>
</feature>
<evidence type="ECO:0000256" key="2">
    <source>
        <dbReference type="ARBA" id="ARBA00004496"/>
    </source>
</evidence>
<dbReference type="GO" id="GO:0005643">
    <property type="term" value="C:nuclear pore"/>
    <property type="evidence" value="ECO:0007669"/>
    <property type="project" value="TreeGrafter"/>
</dbReference>
<evidence type="ECO:0000256" key="5">
    <source>
        <dbReference type="ARBA" id="ARBA00022490"/>
    </source>
</evidence>
<dbReference type="InterPro" id="IPR044189">
    <property type="entry name" value="XPO4/7-like"/>
</dbReference>
<dbReference type="InterPro" id="IPR011989">
    <property type="entry name" value="ARM-like"/>
</dbReference>
<evidence type="ECO:0000256" key="3">
    <source>
        <dbReference type="ARBA" id="ARBA00009466"/>
    </source>
</evidence>
<dbReference type="FunFam" id="1.25.10.10:FF:000287">
    <property type="entry name" value="Exportin-4 protein"/>
    <property type="match status" value="1"/>
</dbReference>
<name>A0A1D1XQV5_9ARAE</name>
<evidence type="ECO:0000256" key="7">
    <source>
        <dbReference type="ARBA" id="ARBA00023242"/>
    </source>
</evidence>
<evidence type="ECO:0000256" key="8">
    <source>
        <dbReference type="ARBA" id="ARBA00040444"/>
    </source>
</evidence>
<evidence type="ECO:0000259" key="9">
    <source>
        <dbReference type="Pfam" id="PF08767"/>
    </source>
</evidence>